<dbReference type="EMBL" id="WBNI01002239">
    <property type="protein sequence ID" value="NXD72862.1"/>
    <property type="molecule type" value="Genomic_DNA"/>
</dbReference>
<feature type="domain" description="Caspase recruitment" evidence="8">
    <location>
        <begin position="9"/>
        <end position="91"/>
    </location>
</feature>
<name>A0A851Y839_EOLRO</name>
<keyword evidence="4" id="KW-0832">Ubl conjugation</keyword>
<keyword evidence="1" id="KW-1017">Isopeptide bond</keyword>
<evidence type="ECO:0000256" key="1">
    <source>
        <dbReference type="ARBA" id="ARBA00022499"/>
    </source>
</evidence>
<evidence type="ECO:0000259" key="8">
    <source>
        <dbReference type="Pfam" id="PF16739"/>
    </source>
</evidence>
<feature type="region of interest" description="Disordered" evidence="6">
    <location>
        <begin position="289"/>
        <end position="312"/>
    </location>
</feature>
<accession>A0A851Y839</accession>
<feature type="region of interest" description="Disordered" evidence="6">
    <location>
        <begin position="99"/>
        <end position="149"/>
    </location>
</feature>
<comment type="caution">
    <text evidence="9">The sequence shown here is derived from an EMBL/GenBank/DDBJ whole genome shotgun (WGS) entry which is preliminary data.</text>
</comment>
<feature type="region of interest" description="Disordered" evidence="6">
    <location>
        <begin position="191"/>
        <end position="224"/>
    </location>
</feature>
<protein>
    <submittedName>
        <fullName evidence="9">MAVS protein</fullName>
    </submittedName>
</protein>
<organism evidence="9 10">
    <name type="scientific">Eolophus roseicapilla</name>
    <name type="common">Galah cockatoo</name>
    <name type="synonym">Cacatua roseicapilla</name>
    <dbReference type="NCBI Taxonomy" id="176039"/>
    <lineage>
        <taxon>Eukaryota</taxon>
        <taxon>Metazoa</taxon>
        <taxon>Chordata</taxon>
        <taxon>Craniata</taxon>
        <taxon>Vertebrata</taxon>
        <taxon>Euteleostomi</taxon>
        <taxon>Archelosauria</taxon>
        <taxon>Archosauria</taxon>
        <taxon>Dinosauria</taxon>
        <taxon>Saurischia</taxon>
        <taxon>Theropoda</taxon>
        <taxon>Coelurosauria</taxon>
        <taxon>Aves</taxon>
        <taxon>Neognathae</taxon>
        <taxon>Neoaves</taxon>
        <taxon>Telluraves</taxon>
        <taxon>Australaves</taxon>
        <taxon>Psittaciformes</taxon>
        <taxon>Cacatuidae</taxon>
        <taxon>Eolophus</taxon>
    </lineage>
</organism>
<evidence type="ECO:0000256" key="5">
    <source>
        <dbReference type="ARBA" id="ARBA00022859"/>
    </source>
</evidence>
<dbReference type="GO" id="GO:0045087">
    <property type="term" value="P:innate immune response"/>
    <property type="evidence" value="ECO:0007669"/>
    <property type="project" value="UniProtKB-KW"/>
</dbReference>
<keyword evidence="3" id="KW-0399">Innate immunity</keyword>
<dbReference type="GO" id="GO:0005737">
    <property type="term" value="C:cytoplasm"/>
    <property type="evidence" value="ECO:0007669"/>
    <property type="project" value="UniProtKB-ARBA"/>
</dbReference>
<dbReference type="InterPro" id="IPR031964">
    <property type="entry name" value="CARD_dom"/>
</dbReference>
<feature type="non-terminal residue" evidence="9">
    <location>
        <position position="1"/>
    </location>
</feature>
<feature type="non-terminal residue" evidence="9">
    <location>
        <position position="540"/>
    </location>
</feature>
<feature type="compositionally biased region" description="Low complexity" evidence="6">
    <location>
        <begin position="445"/>
        <end position="454"/>
    </location>
</feature>
<dbReference type="Proteomes" id="UP000637704">
    <property type="component" value="Unassembled WGS sequence"/>
</dbReference>
<evidence type="ECO:0000256" key="3">
    <source>
        <dbReference type="ARBA" id="ARBA00022588"/>
    </source>
</evidence>
<gene>
    <name evidence="9" type="primary">Mavs</name>
    <name evidence="9" type="ORF">EOLROS_R09562</name>
</gene>
<dbReference type="AlphaFoldDB" id="A0A851Y839"/>
<keyword evidence="7" id="KW-1133">Transmembrane helix</keyword>
<feature type="compositionally biased region" description="Low complexity" evidence="6">
    <location>
        <begin position="103"/>
        <end position="116"/>
    </location>
</feature>
<keyword evidence="5" id="KW-0391">Immunity</keyword>
<feature type="region of interest" description="Disordered" evidence="6">
    <location>
        <begin position="421"/>
        <end position="494"/>
    </location>
</feature>
<evidence type="ECO:0000256" key="7">
    <source>
        <dbReference type="SAM" id="Phobius"/>
    </source>
</evidence>
<evidence type="ECO:0000256" key="2">
    <source>
        <dbReference type="ARBA" id="ARBA00022553"/>
    </source>
</evidence>
<feature type="compositionally biased region" description="Polar residues" evidence="6">
    <location>
        <begin position="117"/>
        <end position="128"/>
    </location>
</feature>
<proteinExistence type="predicted"/>
<dbReference type="Gene3D" id="1.10.533.10">
    <property type="entry name" value="Death Domain, Fas"/>
    <property type="match status" value="1"/>
</dbReference>
<keyword evidence="10" id="KW-1185">Reference proteome</keyword>
<evidence type="ECO:0000256" key="6">
    <source>
        <dbReference type="SAM" id="MobiDB-lite"/>
    </source>
</evidence>
<keyword evidence="2" id="KW-0597">Phosphoprotein</keyword>
<reference evidence="9" key="1">
    <citation type="submission" date="2019-09" db="EMBL/GenBank/DDBJ databases">
        <title>Bird 10,000 Genomes (B10K) Project - Family phase.</title>
        <authorList>
            <person name="Zhang G."/>
        </authorList>
    </citation>
    <scope>NUCLEOTIDE SEQUENCE</scope>
    <source>
        <strain evidence="9">B10K-DU-025-06</strain>
        <tissue evidence="9">Mixed tissue sample</tissue>
    </source>
</reference>
<sequence length="540" mass="57749">MGFAEEKVYDYIMKNLRNFRNIRVASLADSLSCLTDADRDELHAREEARGSQATVYKLYQHLKCRQGWVRDLIDALRQNNAGDLADELQNVYDSLQARPPAPIAASSPPAASNARPTVTSTAAQTLSPAPNHAPDAPSAEQPHQDLPGATIATSTDLDARTPVQESVSVRCQRGGKRSFWTGLVWHGEPMVGPGLNEPQEDSYISTESPPRLEGATRSGGMQPLNSLPPKQAVSVPEHGEHLGSFVDVRSPLIIQQQFDVEQKLVGMLGKHGGDGANTWMEAAAPFANSLSRDTSPSCDSSVKPGQENKMPMGVTATSTPFMPLKEHVGDLSHYHLLSCTSLVNSLDWEVISGWTSHRVSSATSIWAPCSNVEGDMEPSKPGVLLSVAGDTAEAGGRCPSGPYSSVSSSLTFRSDPLLVSTESSSSGEALPRGSLGCPAPEPGEEASAGASRGSHPFSSWSSTHEVHVEHHPSAQLEAGNDLQDRANPTGNLGFDSVTRLSQGSVLSNDSNRPSRSYLIPTVGIAVISMVAFVMWTRWQK</sequence>
<keyword evidence="7" id="KW-0812">Transmembrane</keyword>
<feature type="compositionally biased region" description="Polar residues" evidence="6">
    <location>
        <begin position="289"/>
        <end position="300"/>
    </location>
</feature>
<evidence type="ECO:0000313" key="9">
    <source>
        <dbReference type="EMBL" id="NXD72862.1"/>
    </source>
</evidence>
<dbReference type="Pfam" id="PF16739">
    <property type="entry name" value="CARD_2"/>
    <property type="match status" value="1"/>
</dbReference>
<dbReference type="InterPro" id="IPR011029">
    <property type="entry name" value="DEATH-like_dom_sf"/>
</dbReference>
<evidence type="ECO:0000313" key="10">
    <source>
        <dbReference type="Proteomes" id="UP000637704"/>
    </source>
</evidence>
<feature type="transmembrane region" description="Helical" evidence="7">
    <location>
        <begin position="517"/>
        <end position="535"/>
    </location>
</feature>
<evidence type="ECO:0000256" key="4">
    <source>
        <dbReference type="ARBA" id="ARBA00022843"/>
    </source>
</evidence>
<keyword evidence="7" id="KW-0472">Membrane</keyword>